<dbReference type="Proteomes" id="UP000282076">
    <property type="component" value="Unassembled WGS sequence"/>
</dbReference>
<dbReference type="SUPFAM" id="SSF58014">
    <property type="entry name" value="Coiled-coil domain of nucleotide exchange factor GrpE"/>
    <property type="match status" value="1"/>
</dbReference>
<name>A0A494XX99_9BACL</name>
<dbReference type="CDD" id="cd00446">
    <property type="entry name" value="GrpE"/>
    <property type="match status" value="1"/>
</dbReference>
<comment type="subunit">
    <text evidence="3 10">Homodimer.</text>
</comment>
<comment type="subcellular location">
    <subcellularLocation>
        <location evidence="1 10">Cytoplasm</location>
    </subcellularLocation>
</comment>
<evidence type="ECO:0000256" key="3">
    <source>
        <dbReference type="ARBA" id="ARBA00011738"/>
    </source>
</evidence>
<dbReference type="OrthoDB" id="9812586at2"/>
<comment type="function">
    <text evidence="7 10 11">Participates actively in the response to hyperosmotic and heat shock by preventing the aggregation of stress-denatured proteins, in association with DnaK and GrpE. It is the nucleotide exchange factor for DnaK and may function as a thermosensor. Unfolded proteins bind initially to DnaJ; upon interaction with the DnaJ-bound protein, DnaK hydrolyzes its bound ATP, resulting in the formation of a stable complex. GrpE releases ADP from DnaK; ATP binding to DnaK triggers the release of the substrate protein, thus completing the reaction cycle. Several rounds of ATP-dependent interactions between DnaJ, DnaK and GrpE are required for fully efficient folding.</text>
</comment>
<feature type="region of interest" description="Disordered" evidence="13">
    <location>
        <begin position="1"/>
        <end position="51"/>
    </location>
</feature>
<accession>A0A494XX99</accession>
<evidence type="ECO:0000256" key="6">
    <source>
        <dbReference type="ARBA" id="ARBA00023186"/>
    </source>
</evidence>
<dbReference type="NCBIfam" id="NF010738">
    <property type="entry name" value="PRK14140.1"/>
    <property type="match status" value="1"/>
</dbReference>
<dbReference type="GO" id="GO:0005737">
    <property type="term" value="C:cytoplasm"/>
    <property type="evidence" value="ECO:0007669"/>
    <property type="project" value="UniProtKB-SubCell"/>
</dbReference>
<dbReference type="PANTHER" id="PTHR21237">
    <property type="entry name" value="GRPE PROTEIN"/>
    <property type="match status" value="1"/>
</dbReference>
<dbReference type="Pfam" id="PF01025">
    <property type="entry name" value="GrpE"/>
    <property type="match status" value="1"/>
</dbReference>
<evidence type="ECO:0000256" key="8">
    <source>
        <dbReference type="ARBA" id="ARBA00072274"/>
    </source>
</evidence>
<dbReference type="HAMAP" id="MF_01151">
    <property type="entry name" value="GrpE"/>
    <property type="match status" value="1"/>
</dbReference>
<proteinExistence type="inferred from homology"/>
<evidence type="ECO:0000256" key="9">
    <source>
        <dbReference type="ARBA" id="ARBA00076414"/>
    </source>
</evidence>
<evidence type="ECO:0000256" key="13">
    <source>
        <dbReference type="SAM" id="MobiDB-lite"/>
    </source>
</evidence>
<reference evidence="14 15" key="1">
    <citation type="submission" date="2018-10" db="EMBL/GenBank/DDBJ databases">
        <title>Cohnella sp. M2MS4P-1, whole genome shotgun sequence.</title>
        <authorList>
            <person name="Tuo L."/>
        </authorList>
    </citation>
    <scope>NUCLEOTIDE SEQUENCE [LARGE SCALE GENOMIC DNA]</scope>
    <source>
        <strain evidence="14 15">M2MS4P-1</strain>
    </source>
</reference>
<keyword evidence="15" id="KW-1185">Reference proteome</keyword>
<dbReference type="InterPro" id="IPR000740">
    <property type="entry name" value="GrpE"/>
</dbReference>
<dbReference type="FunFam" id="2.30.22.10:FF:000001">
    <property type="entry name" value="Protein GrpE"/>
    <property type="match status" value="1"/>
</dbReference>
<dbReference type="GO" id="GO:0000774">
    <property type="term" value="F:adenyl-nucleotide exchange factor activity"/>
    <property type="evidence" value="ECO:0007669"/>
    <property type="project" value="InterPro"/>
</dbReference>
<evidence type="ECO:0000256" key="11">
    <source>
        <dbReference type="RuleBase" id="RU000639"/>
    </source>
</evidence>
<keyword evidence="5 10" id="KW-0346">Stress response</keyword>
<dbReference type="PRINTS" id="PR00773">
    <property type="entry name" value="GRPEPROTEIN"/>
</dbReference>
<dbReference type="Gene3D" id="2.30.22.10">
    <property type="entry name" value="Head domain of nucleotide exchange factor GrpE"/>
    <property type="match status" value="1"/>
</dbReference>
<keyword evidence="4 10" id="KW-0963">Cytoplasm</keyword>
<dbReference type="GO" id="GO:0042803">
    <property type="term" value="F:protein homodimerization activity"/>
    <property type="evidence" value="ECO:0007669"/>
    <property type="project" value="InterPro"/>
</dbReference>
<dbReference type="GO" id="GO:0051087">
    <property type="term" value="F:protein-folding chaperone binding"/>
    <property type="evidence" value="ECO:0007669"/>
    <property type="project" value="InterPro"/>
</dbReference>
<dbReference type="AlphaFoldDB" id="A0A494XX99"/>
<dbReference type="EMBL" id="RBZM01000004">
    <property type="protein sequence ID" value="RKP55195.1"/>
    <property type="molecule type" value="Genomic_DNA"/>
</dbReference>
<dbReference type="SUPFAM" id="SSF51064">
    <property type="entry name" value="Head domain of nucleotide exchange factor GrpE"/>
    <property type="match status" value="1"/>
</dbReference>
<dbReference type="Gene3D" id="3.90.20.20">
    <property type="match status" value="1"/>
</dbReference>
<feature type="compositionally biased region" description="Basic and acidic residues" evidence="13">
    <location>
        <begin position="1"/>
        <end position="19"/>
    </location>
</feature>
<evidence type="ECO:0000256" key="7">
    <source>
        <dbReference type="ARBA" id="ARBA00053401"/>
    </source>
</evidence>
<evidence type="ECO:0000256" key="12">
    <source>
        <dbReference type="RuleBase" id="RU004478"/>
    </source>
</evidence>
<dbReference type="PROSITE" id="PS01071">
    <property type="entry name" value="GRPE"/>
    <property type="match status" value="1"/>
</dbReference>
<dbReference type="GO" id="GO:0006457">
    <property type="term" value="P:protein folding"/>
    <property type="evidence" value="ECO:0007669"/>
    <property type="project" value="InterPro"/>
</dbReference>
<dbReference type="InterPro" id="IPR009012">
    <property type="entry name" value="GrpE_head"/>
</dbReference>
<comment type="caution">
    <text evidence="14">The sequence shown here is derived from an EMBL/GenBank/DDBJ whole genome shotgun (WGS) entry which is preliminary data.</text>
</comment>
<dbReference type="InterPro" id="IPR013805">
    <property type="entry name" value="GrpE_CC"/>
</dbReference>
<dbReference type="RefSeq" id="WP_120975726.1">
    <property type="nucleotide sequence ID" value="NZ_RBZM01000004.1"/>
</dbReference>
<organism evidence="14 15">
    <name type="scientific">Cohnella endophytica</name>
    <dbReference type="NCBI Taxonomy" id="2419778"/>
    <lineage>
        <taxon>Bacteria</taxon>
        <taxon>Bacillati</taxon>
        <taxon>Bacillota</taxon>
        <taxon>Bacilli</taxon>
        <taxon>Bacillales</taxon>
        <taxon>Paenibacillaceae</taxon>
        <taxon>Cohnella</taxon>
    </lineage>
</organism>
<sequence length="198" mass="22164">MSSTKETKEPLNMDEHQEEMLESSETGSEANEAVSEHGDQPSAEPIDESNAAIAELQRLADDNHSRYLRAQADFDNFRRRTLKEKEELAQYASLKLITQLLPVMDNFERALQTGGEVAENGSFSKGVDMIYRQLFQVLEAEGLKPMDAVGQPFDPELHQAVMQVESDEYDEGIVVEAIQTGYLLKDKVIRPAMVKVSG</sequence>
<gene>
    <name evidence="10 14" type="primary">grpE</name>
    <name evidence="14" type="ORF">D7Z26_08235</name>
</gene>
<dbReference type="GO" id="GO:0051082">
    <property type="term" value="F:unfolded protein binding"/>
    <property type="evidence" value="ECO:0007669"/>
    <property type="project" value="TreeGrafter"/>
</dbReference>
<dbReference type="PANTHER" id="PTHR21237:SF23">
    <property type="entry name" value="GRPE PROTEIN HOMOLOG, MITOCHONDRIAL"/>
    <property type="match status" value="1"/>
</dbReference>
<evidence type="ECO:0000256" key="1">
    <source>
        <dbReference type="ARBA" id="ARBA00004496"/>
    </source>
</evidence>
<evidence type="ECO:0000256" key="5">
    <source>
        <dbReference type="ARBA" id="ARBA00023016"/>
    </source>
</evidence>
<evidence type="ECO:0000313" key="15">
    <source>
        <dbReference type="Proteomes" id="UP000282076"/>
    </source>
</evidence>
<evidence type="ECO:0000256" key="4">
    <source>
        <dbReference type="ARBA" id="ARBA00022490"/>
    </source>
</evidence>
<evidence type="ECO:0000256" key="2">
    <source>
        <dbReference type="ARBA" id="ARBA00009054"/>
    </source>
</evidence>
<comment type="similarity">
    <text evidence="2 10 12">Belongs to the GrpE family.</text>
</comment>
<evidence type="ECO:0000313" key="14">
    <source>
        <dbReference type="EMBL" id="RKP55195.1"/>
    </source>
</evidence>
<keyword evidence="6 10" id="KW-0143">Chaperone</keyword>
<protein>
    <recommendedName>
        <fullName evidence="8 10">Protein GrpE</fullName>
    </recommendedName>
    <alternativeName>
        <fullName evidence="9 10">HSP-70 cofactor</fullName>
    </alternativeName>
</protein>
<evidence type="ECO:0000256" key="10">
    <source>
        <dbReference type="HAMAP-Rule" id="MF_01151"/>
    </source>
</evidence>